<dbReference type="InterPro" id="IPR006181">
    <property type="entry name" value="D-amino_acid_oxidase_CS"/>
</dbReference>
<feature type="binding site" evidence="7">
    <location>
        <position position="289"/>
    </location>
    <ligand>
        <name>D-dopa</name>
        <dbReference type="ChEBI" id="CHEBI:149689"/>
    </ligand>
</feature>
<dbReference type="SUPFAM" id="SSF51971">
    <property type="entry name" value="Nucleotide-binding domain"/>
    <property type="match status" value="1"/>
</dbReference>
<evidence type="ECO:0000256" key="7">
    <source>
        <dbReference type="PIRSR" id="PIRSR000189-1"/>
    </source>
</evidence>
<feature type="domain" description="FAD dependent oxidoreductase" evidence="8">
    <location>
        <begin position="4"/>
        <end position="328"/>
    </location>
</feature>
<dbReference type="GO" id="GO:0005782">
    <property type="term" value="C:peroxisomal matrix"/>
    <property type="evidence" value="ECO:0007669"/>
    <property type="project" value="UniProtKB-SubCell"/>
</dbReference>
<keyword evidence="9" id="KW-1185">Reference proteome</keyword>
<dbReference type="AlphaFoldDB" id="A0AB39Z3A8"/>
<feature type="binding site" evidence="7">
    <location>
        <position position="234"/>
    </location>
    <ligand>
        <name>D-dopa</name>
        <dbReference type="ChEBI" id="CHEBI:149689"/>
    </ligand>
</feature>
<dbReference type="Proteomes" id="UP001652628">
    <property type="component" value="Chromosome 2L"/>
</dbReference>
<dbReference type="InterPro" id="IPR006076">
    <property type="entry name" value="FAD-dep_OxRdtase"/>
</dbReference>
<evidence type="ECO:0000256" key="4">
    <source>
        <dbReference type="ARBA" id="ARBA00022630"/>
    </source>
</evidence>
<evidence type="ECO:0000313" key="10">
    <source>
        <dbReference type="RefSeq" id="XP_016927786.3"/>
    </source>
</evidence>
<sequence length="341" mass="37642">MSNIAVIGAGVNGVSSAIKILEHYKTEAKTPIRVTILSEEFSPNTTGDGSAGLWGPYLLGGTSQSKVYKWSKSMHKFLEEIWLSGDAGEAGVCLLPCIRLTTSPVDTVGDFWRDIVYGAMDLSQKQLAEYNQGRRVKFTSGLSFITYTSEPIKLLPYLMRRFARNGGAVVRKRITDLDAFVADSEYDVIINCSGLGSRTLLKDNDMYAVRGQVSRVKANWIFSAVLDESDDGHYIIPNTETVVLGGTHQERDYNTQVCPKDKKIIVEGCCRYIPGLKHTDVLCDWVGLRPGRTQLRLEAERRGRKLLIHNYGHGGSGVTLCWGCADDVLDILLAARNGSKL</sequence>
<comment type="cofactor">
    <cofactor evidence="1 7">
        <name>FAD</name>
        <dbReference type="ChEBI" id="CHEBI:57692"/>
    </cofactor>
</comment>
<name>A0AB39Z3A8_DROSZ</name>
<accession>A0AB39Z3A8</accession>
<dbReference type="RefSeq" id="XP_016927786.3">
    <property type="nucleotide sequence ID" value="XM_017072297.4"/>
</dbReference>
<dbReference type="PIRSF" id="PIRSF000189">
    <property type="entry name" value="D-aa_oxidase"/>
    <property type="match status" value="1"/>
</dbReference>
<reference evidence="9" key="1">
    <citation type="submission" date="2025-05" db="UniProtKB">
        <authorList>
            <consortium name="RefSeq"/>
        </authorList>
    </citation>
    <scope>NUCLEOTIDE SEQUENCE [LARGE SCALE GENOMIC DNA]</scope>
</reference>
<organism evidence="9 10">
    <name type="scientific">Drosophila suzukii</name>
    <name type="common">Spotted-wing drosophila fruit fly</name>
    <dbReference type="NCBI Taxonomy" id="28584"/>
    <lineage>
        <taxon>Eukaryota</taxon>
        <taxon>Metazoa</taxon>
        <taxon>Ecdysozoa</taxon>
        <taxon>Arthropoda</taxon>
        <taxon>Hexapoda</taxon>
        <taxon>Insecta</taxon>
        <taxon>Pterygota</taxon>
        <taxon>Neoptera</taxon>
        <taxon>Endopterygota</taxon>
        <taxon>Diptera</taxon>
        <taxon>Brachycera</taxon>
        <taxon>Muscomorpha</taxon>
        <taxon>Ephydroidea</taxon>
        <taxon>Drosophilidae</taxon>
        <taxon>Drosophila</taxon>
        <taxon>Sophophora</taxon>
    </lineage>
</organism>
<keyword evidence="6" id="KW-0560">Oxidoreductase</keyword>
<dbReference type="SUPFAM" id="SSF54373">
    <property type="entry name" value="FAD-linked reductases, C-terminal domain"/>
    <property type="match status" value="1"/>
</dbReference>
<dbReference type="PANTHER" id="PTHR11530:SF11">
    <property type="entry name" value="D-ASPARTATE OXIDASE"/>
    <property type="match status" value="1"/>
</dbReference>
<dbReference type="PANTHER" id="PTHR11530">
    <property type="entry name" value="D-AMINO ACID OXIDASE"/>
    <property type="match status" value="1"/>
</dbReference>
<feature type="binding site" evidence="7">
    <location>
        <begin position="314"/>
        <end position="319"/>
    </location>
    <ligand>
        <name>FAD</name>
        <dbReference type="ChEBI" id="CHEBI:57692"/>
    </ligand>
</feature>
<dbReference type="PROSITE" id="PS00677">
    <property type="entry name" value="DAO"/>
    <property type="match status" value="1"/>
</dbReference>
<dbReference type="GO" id="GO:0003884">
    <property type="term" value="F:D-amino-acid oxidase activity"/>
    <property type="evidence" value="ECO:0007669"/>
    <property type="project" value="InterPro"/>
</dbReference>
<dbReference type="Gene3D" id="3.30.9.10">
    <property type="entry name" value="D-Amino Acid Oxidase, subunit A, domain 2"/>
    <property type="match status" value="1"/>
</dbReference>
<keyword evidence="4" id="KW-0285">Flavoprotein</keyword>
<evidence type="ECO:0000256" key="6">
    <source>
        <dbReference type="ARBA" id="ARBA00023002"/>
    </source>
</evidence>
<evidence type="ECO:0000256" key="5">
    <source>
        <dbReference type="ARBA" id="ARBA00022827"/>
    </source>
</evidence>
<proteinExistence type="inferred from homology"/>
<gene>
    <name evidence="10" type="primary">Daao2</name>
</gene>
<evidence type="ECO:0000256" key="1">
    <source>
        <dbReference type="ARBA" id="ARBA00001974"/>
    </source>
</evidence>
<keyword evidence="5 7" id="KW-0274">FAD</keyword>
<dbReference type="InterPro" id="IPR023209">
    <property type="entry name" value="DAO"/>
</dbReference>
<dbReference type="Gene3D" id="3.40.50.720">
    <property type="entry name" value="NAD(P)-binding Rossmann-like Domain"/>
    <property type="match status" value="1"/>
</dbReference>
<evidence type="ECO:0000259" key="8">
    <source>
        <dbReference type="Pfam" id="PF01266"/>
    </source>
</evidence>
<dbReference type="Pfam" id="PF01266">
    <property type="entry name" value="DAO"/>
    <property type="match status" value="1"/>
</dbReference>
<feature type="binding site" evidence="7">
    <location>
        <begin position="51"/>
        <end position="53"/>
    </location>
    <ligand>
        <name>FAD</name>
        <dbReference type="ChEBI" id="CHEBI:57692"/>
    </ligand>
</feature>
<dbReference type="GO" id="GO:0019478">
    <property type="term" value="P:D-amino acid catabolic process"/>
    <property type="evidence" value="ECO:0007669"/>
    <property type="project" value="TreeGrafter"/>
</dbReference>
<feature type="binding site" evidence="7">
    <location>
        <position position="315"/>
    </location>
    <ligand>
        <name>D-dopa</name>
        <dbReference type="ChEBI" id="CHEBI:149689"/>
    </ligand>
</feature>
<comment type="similarity">
    <text evidence="3">Belongs to the DAMOX/DASOX family.</text>
</comment>
<dbReference type="GO" id="GO:0071949">
    <property type="term" value="F:FAD binding"/>
    <property type="evidence" value="ECO:0007669"/>
    <property type="project" value="InterPro"/>
</dbReference>
<evidence type="ECO:0000313" key="9">
    <source>
        <dbReference type="Proteomes" id="UP001652628"/>
    </source>
</evidence>
<evidence type="ECO:0000256" key="3">
    <source>
        <dbReference type="ARBA" id="ARBA00006730"/>
    </source>
</evidence>
<evidence type="ECO:0000256" key="2">
    <source>
        <dbReference type="ARBA" id="ARBA00004253"/>
    </source>
</evidence>
<reference evidence="10" key="2">
    <citation type="submission" date="2025-08" db="UniProtKB">
        <authorList>
            <consortium name="RefSeq"/>
        </authorList>
    </citation>
    <scope>IDENTIFICATION</scope>
</reference>
<comment type="subcellular location">
    <subcellularLocation>
        <location evidence="2">Peroxisome matrix</location>
    </subcellularLocation>
</comment>
<protein>
    <submittedName>
        <fullName evidence="10">D-amino acid oxidase</fullName>
    </submittedName>
</protein>
<dbReference type="GeneID" id="108008444"/>